<evidence type="ECO:0008006" key="12">
    <source>
        <dbReference type="Google" id="ProtNLM"/>
    </source>
</evidence>
<evidence type="ECO:0000256" key="6">
    <source>
        <dbReference type="ARBA" id="ARBA00022968"/>
    </source>
</evidence>
<keyword evidence="5" id="KW-0812">Transmembrane</keyword>
<dbReference type="PANTHER" id="PTHR31392">
    <property type="entry name" value="ALPHA-1,3-MANNOSYLTRANSFERASE MNN1-RELATED"/>
    <property type="match status" value="1"/>
</dbReference>
<keyword evidence="7" id="KW-1133">Transmembrane helix</keyword>
<dbReference type="EMBL" id="JAWIZZ010000053">
    <property type="protein sequence ID" value="KAK5778406.1"/>
    <property type="molecule type" value="Genomic_DNA"/>
</dbReference>
<evidence type="ECO:0000256" key="5">
    <source>
        <dbReference type="ARBA" id="ARBA00022692"/>
    </source>
</evidence>
<dbReference type="Proteomes" id="UP001306508">
    <property type="component" value="Unassembled WGS sequence"/>
</dbReference>
<dbReference type="GO" id="GO:0000033">
    <property type="term" value="F:alpha-1,3-mannosyltransferase activity"/>
    <property type="evidence" value="ECO:0007669"/>
    <property type="project" value="TreeGrafter"/>
</dbReference>
<gene>
    <name evidence="10" type="ORF">RI543_004069</name>
</gene>
<dbReference type="GO" id="GO:0005794">
    <property type="term" value="C:Golgi apparatus"/>
    <property type="evidence" value="ECO:0007669"/>
    <property type="project" value="TreeGrafter"/>
</dbReference>
<dbReference type="InterPro" id="IPR022751">
    <property type="entry name" value="Alpha_mannosyltransferase"/>
</dbReference>
<keyword evidence="11" id="KW-1185">Reference proteome</keyword>
<evidence type="ECO:0000256" key="7">
    <source>
        <dbReference type="ARBA" id="ARBA00022989"/>
    </source>
</evidence>
<keyword evidence="9" id="KW-0325">Glycoprotein</keyword>
<organism evidence="10 11">
    <name type="scientific">Arxiozyma heterogenica</name>
    <dbReference type="NCBI Taxonomy" id="278026"/>
    <lineage>
        <taxon>Eukaryota</taxon>
        <taxon>Fungi</taxon>
        <taxon>Dikarya</taxon>
        <taxon>Ascomycota</taxon>
        <taxon>Saccharomycotina</taxon>
        <taxon>Saccharomycetes</taxon>
        <taxon>Saccharomycetales</taxon>
        <taxon>Saccharomycetaceae</taxon>
        <taxon>Arxiozyma</taxon>
    </lineage>
</organism>
<dbReference type="AlphaFoldDB" id="A0AAN8A740"/>
<reference evidence="11" key="1">
    <citation type="submission" date="2023-07" db="EMBL/GenBank/DDBJ databases">
        <title>A draft genome of Kazachstania heterogenica Y-27499.</title>
        <authorList>
            <person name="Donic C."/>
            <person name="Kralova J.S."/>
            <person name="Fidel L."/>
            <person name="Ben-Dor S."/>
            <person name="Jung S."/>
        </authorList>
    </citation>
    <scope>NUCLEOTIDE SEQUENCE [LARGE SCALE GENOMIC DNA]</scope>
    <source>
        <strain evidence="11">Y27499</strain>
    </source>
</reference>
<comment type="caution">
    <text evidence="10">The sequence shown here is derived from an EMBL/GenBank/DDBJ whole genome shotgun (WGS) entry which is preliminary data.</text>
</comment>
<evidence type="ECO:0000256" key="8">
    <source>
        <dbReference type="ARBA" id="ARBA00023136"/>
    </source>
</evidence>
<evidence type="ECO:0000313" key="10">
    <source>
        <dbReference type="EMBL" id="KAK5778406.1"/>
    </source>
</evidence>
<proteinExistence type="inferred from homology"/>
<comment type="similarity">
    <text evidence="2">Belongs to the MNN1/MNT family.</text>
</comment>
<keyword evidence="8" id="KW-0472">Membrane</keyword>
<evidence type="ECO:0000256" key="1">
    <source>
        <dbReference type="ARBA" id="ARBA00004606"/>
    </source>
</evidence>
<keyword evidence="3" id="KW-0328">Glycosyltransferase</keyword>
<evidence type="ECO:0000313" key="11">
    <source>
        <dbReference type="Proteomes" id="UP001306508"/>
    </source>
</evidence>
<protein>
    <recommendedName>
        <fullName evidence="12">Mannosyltransferase</fullName>
    </recommendedName>
</protein>
<evidence type="ECO:0000256" key="9">
    <source>
        <dbReference type="ARBA" id="ARBA00023180"/>
    </source>
</evidence>
<dbReference type="InterPro" id="IPR029044">
    <property type="entry name" value="Nucleotide-diphossugar_trans"/>
</dbReference>
<keyword evidence="4" id="KW-0808">Transferase</keyword>
<evidence type="ECO:0000256" key="3">
    <source>
        <dbReference type="ARBA" id="ARBA00022676"/>
    </source>
</evidence>
<evidence type="ECO:0000256" key="4">
    <source>
        <dbReference type="ARBA" id="ARBA00022679"/>
    </source>
</evidence>
<evidence type="ECO:0000256" key="2">
    <source>
        <dbReference type="ARBA" id="ARBA00009105"/>
    </source>
</evidence>
<dbReference type="GO" id="GO:0016020">
    <property type="term" value="C:membrane"/>
    <property type="evidence" value="ECO:0007669"/>
    <property type="project" value="UniProtKB-SubCell"/>
</dbReference>
<accession>A0AAN8A740</accession>
<dbReference type="Pfam" id="PF11051">
    <property type="entry name" value="Mannosyl_trans3"/>
    <property type="match status" value="1"/>
</dbReference>
<sequence>MARLHNGFYWRVNKLKRNLLFACILIIITASLSYFDQYSKIYLNLFQNESGKSHIIESKSHEENKSNSINNIGSETEINSEYTSLIDHCVHYITEISQESDFATMENHKTLFKTIEQLRIYDYCFMSGGLNVSTVLNQINGTRISIYEYYQKVFPYLNFHENNTNPMVPALYHMIEKGKEMVQLYINTNNIVEFNQNFWFSWSNQFKGKGIIVTMSNEDINTFKKLLAILEVLHNSLPLQIVTTGNDFDEETLLSFSYLASKYNQDIYVIDCSNIISKQFTMKHITGFLNKWIAILFSTFEEAILIDLDSVPYIPLEKFFDIDSYKQTGMYMYRDREILVANGREACLNKFALVTSTFEEEHLLTIDNIKFSFTEALQIKKQEVSTKTQSQLTMQEIVFQNFFQNGNFHQVDSGLIIVNRQKQLSSLLMGFALHLSKYFDDCVHGDKEFFWLGPLLAGNDYSIDPGYAGTMGMFYKNENNIDGICAAQIAHVNENNDLMWSNGGLNVCKFRNAAIKDFKIHKEFFKSHYSDPESLQKIYNSPLMIEGAIIPDVGDIPWMQTRECKQFRFCAYFKEKSESTTTSSSHGSIIRFSQEKMNFYNNLARLWSEN</sequence>
<dbReference type="PANTHER" id="PTHR31392:SF1">
    <property type="entry name" value="ALPHA-1,3-MANNOSYLTRANSFERASE MNN1-RELATED"/>
    <property type="match status" value="1"/>
</dbReference>
<dbReference type="GO" id="GO:0006493">
    <property type="term" value="P:protein O-linked glycosylation"/>
    <property type="evidence" value="ECO:0007669"/>
    <property type="project" value="TreeGrafter"/>
</dbReference>
<comment type="subcellular location">
    <subcellularLocation>
        <location evidence="1">Membrane</location>
        <topology evidence="1">Single-pass type II membrane protein</topology>
    </subcellularLocation>
</comment>
<keyword evidence="6" id="KW-0735">Signal-anchor</keyword>
<name>A0AAN8A740_9SACH</name>
<dbReference type="SUPFAM" id="SSF53448">
    <property type="entry name" value="Nucleotide-diphospho-sugar transferases"/>
    <property type="match status" value="1"/>
</dbReference>